<evidence type="ECO:0000313" key="1">
    <source>
        <dbReference type="EMBL" id="CEP12338.1"/>
    </source>
</evidence>
<dbReference type="Proteomes" id="UP000054107">
    <property type="component" value="Unassembled WGS sequence"/>
</dbReference>
<reference evidence="1 2" key="1">
    <citation type="submission" date="2014-09" db="EMBL/GenBank/DDBJ databases">
        <authorList>
            <person name="Ellenberger Sabrina"/>
        </authorList>
    </citation>
    <scope>NUCLEOTIDE SEQUENCE [LARGE SCALE GENOMIC DNA]</scope>
    <source>
        <strain evidence="1 2">CBS 412.66</strain>
    </source>
</reference>
<protein>
    <submittedName>
        <fullName evidence="1">Uncharacterized protein</fullName>
    </submittedName>
</protein>
<evidence type="ECO:0000313" key="2">
    <source>
        <dbReference type="Proteomes" id="UP000054107"/>
    </source>
</evidence>
<gene>
    <name evidence="1" type="primary">PARPA_06273.1 scaffold 21360</name>
</gene>
<accession>A0A0B7NA87</accession>
<keyword evidence="2" id="KW-1185">Reference proteome</keyword>
<organism evidence="1 2">
    <name type="scientific">Parasitella parasitica</name>
    <dbReference type="NCBI Taxonomy" id="35722"/>
    <lineage>
        <taxon>Eukaryota</taxon>
        <taxon>Fungi</taxon>
        <taxon>Fungi incertae sedis</taxon>
        <taxon>Mucoromycota</taxon>
        <taxon>Mucoromycotina</taxon>
        <taxon>Mucoromycetes</taxon>
        <taxon>Mucorales</taxon>
        <taxon>Mucorineae</taxon>
        <taxon>Mucoraceae</taxon>
        <taxon>Parasitella</taxon>
    </lineage>
</organism>
<name>A0A0B7NA87_9FUNG</name>
<dbReference type="EMBL" id="LN727601">
    <property type="protein sequence ID" value="CEP12338.1"/>
    <property type="molecule type" value="Genomic_DNA"/>
</dbReference>
<proteinExistence type="predicted"/>
<dbReference type="AlphaFoldDB" id="A0A0B7NA87"/>
<sequence length="115" mass="12628">MRIYKALSGAKRLASIQNSSRSRTLNRHARTENRRDIHLYQAGFQTYFAPASSSALGPGIEFSSRGASTVSTSLSRFAGLNSHRFVLRITISQVDGDFDSEDLATLTVEEGVMKS</sequence>